<dbReference type="RefSeq" id="XP_011129844.1">
    <property type="nucleotide sequence ID" value="XM_011131542.1"/>
</dbReference>
<feature type="compositionally biased region" description="Basic and acidic residues" evidence="1">
    <location>
        <begin position="101"/>
        <end position="113"/>
    </location>
</feature>
<feature type="signal peptide" evidence="2">
    <location>
        <begin position="1"/>
        <end position="19"/>
    </location>
</feature>
<evidence type="ECO:0008006" key="5">
    <source>
        <dbReference type="Google" id="ProtNLM"/>
    </source>
</evidence>
<proteinExistence type="predicted"/>
<reference evidence="3" key="1">
    <citation type="submission" date="2013-12" db="EMBL/GenBank/DDBJ databases">
        <authorList>
            <person name="Omoto C.K."/>
            <person name="Sibley D."/>
            <person name="Venepally P."/>
            <person name="Hadjithomas M."/>
            <person name="Karamycheva S."/>
            <person name="Brunk B."/>
            <person name="Roos D."/>
            <person name="Caler E."/>
            <person name="Lorenzi H."/>
        </authorList>
    </citation>
    <scope>NUCLEOTIDE SEQUENCE</scope>
</reference>
<keyword evidence="2" id="KW-0732">Signal</keyword>
<dbReference type="EMBL" id="AFNH02000409">
    <property type="protein sequence ID" value="EZG71175.1"/>
    <property type="molecule type" value="Genomic_DNA"/>
</dbReference>
<evidence type="ECO:0000256" key="2">
    <source>
        <dbReference type="SAM" id="SignalP"/>
    </source>
</evidence>
<dbReference type="GeneID" id="22911966"/>
<evidence type="ECO:0000313" key="3">
    <source>
        <dbReference type="EMBL" id="EZG71175.1"/>
    </source>
</evidence>
<evidence type="ECO:0000256" key="1">
    <source>
        <dbReference type="SAM" id="MobiDB-lite"/>
    </source>
</evidence>
<feature type="non-terminal residue" evidence="3">
    <location>
        <position position="373"/>
    </location>
</feature>
<protein>
    <recommendedName>
        <fullName evidence="5">Transmembrane protein</fullName>
    </recommendedName>
</protein>
<gene>
    <name evidence="3" type="ORF">GNI_053510</name>
</gene>
<feature type="region of interest" description="Disordered" evidence="1">
    <location>
        <begin position="56"/>
        <end position="122"/>
    </location>
</feature>
<dbReference type="Proteomes" id="UP000019763">
    <property type="component" value="Unassembled WGS sequence"/>
</dbReference>
<dbReference type="AlphaFoldDB" id="A0A023B932"/>
<evidence type="ECO:0000313" key="4">
    <source>
        <dbReference type="Proteomes" id="UP000019763"/>
    </source>
</evidence>
<feature type="compositionally biased region" description="Basic and acidic residues" evidence="1">
    <location>
        <begin position="58"/>
        <end position="69"/>
    </location>
</feature>
<comment type="caution">
    <text evidence="3">The sequence shown here is derived from an EMBL/GenBank/DDBJ whole genome shotgun (WGS) entry which is preliminary data.</text>
</comment>
<organism evidence="3 4">
    <name type="scientific">Gregarina niphandrodes</name>
    <name type="common">Septate eugregarine</name>
    <dbReference type="NCBI Taxonomy" id="110365"/>
    <lineage>
        <taxon>Eukaryota</taxon>
        <taxon>Sar</taxon>
        <taxon>Alveolata</taxon>
        <taxon>Apicomplexa</taxon>
        <taxon>Conoidasida</taxon>
        <taxon>Gregarinasina</taxon>
        <taxon>Eugregarinorida</taxon>
        <taxon>Gregarinidae</taxon>
        <taxon>Gregarina</taxon>
    </lineage>
</organism>
<keyword evidence="4" id="KW-1185">Reference proteome</keyword>
<dbReference type="VEuPathDB" id="CryptoDB:GNI_053510"/>
<name>A0A023B932_GRENI</name>
<sequence>MRSLNVALLILLGVASASGNEGPGSFSVPLHGSQYSAFEKPDPDRDFGNLALEILPTDPDHKDIPREDPVDPNFDPDSDDQSAVVKDIVGVKGEDGEEDGEFKLEETDGEETRSQTSSGSFLGILNPMEAKSALTDFWSEIQGQTREFTRNITPSMQTFARRMQAAGFPAPLVHGFREIELPTGSLLPPFVPDIPIAGPLNPATWSQEQINAILNPQLLNLMNPNTAANTVTEIPGLGRFSIAIPPVNVEFPWAGAVASGTTNLATSAVSLLPQSFPSFIKYERIPGDAPSHMNIPELGLLNPANAYENKRQLSVAGDILQNSFDRLNGIVTGSAASGMRPLFAPVSAAPASAAPASAAPASAAPASAAPAST</sequence>
<accession>A0A023B932</accession>
<feature type="chain" id="PRO_5001516718" description="Transmembrane protein" evidence="2">
    <location>
        <begin position="20"/>
        <end position="373"/>
    </location>
</feature>